<reference evidence="8 9" key="1">
    <citation type="submission" date="2018-09" db="EMBL/GenBank/DDBJ databases">
        <title>whole genome sequence of T. equiperdum IVM-t1 strain.</title>
        <authorList>
            <person name="Suganuma K."/>
        </authorList>
    </citation>
    <scope>NUCLEOTIDE SEQUENCE [LARGE SCALE GENOMIC DNA]</scope>
    <source>
        <strain evidence="8 9">IVM-t1</strain>
    </source>
</reference>
<evidence type="ECO:0000313" key="9">
    <source>
        <dbReference type="Proteomes" id="UP000266743"/>
    </source>
</evidence>
<evidence type="ECO:0000256" key="2">
    <source>
        <dbReference type="ARBA" id="ARBA00010487"/>
    </source>
</evidence>
<dbReference type="Pfam" id="PF04791">
    <property type="entry name" value="LMBR1"/>
    <property type="match status" value="1"/>
</dbReference>
<comment type="caution">
    <text evidence="8">The sequence shown here is derived from an EMBL/GenBank/DDBJ whole genome shotgun (WGS) entry which is preliminary data.</text>
</comment>
<feature type="region of interest" description="Disordered" evidence="6">
    <location>
        <begin position="544"/>
        <end position="567"/>
    </location>
</feature>
<gene>
    <name evidence="8" type="ORF">DPX39_060022900</name>
</gene>
<sequence>MTIPAVYSTIGFSITTFFVTLGLQWHYTRVSYKTMPFLCPVFIVIAVYASLMPFPLLVVDIGAAIESMNGGDAPKEEWMIPVWYTIMVVTYVMGWVVLPISQSYTEVGGFTVRRKLVSSIKVNAKLYAIYTCIFAVLFAYVVVLKGAYTSLTSIGNLATALANAWGLLLLVLFMSTGIVGVPKVLWRKSNPIRMLREVYYSAVEIQEDLDIAVLDLTEVRTELMAISSAVPEEHRPYWTRMIELIDESDGRSSQFPMPTSRTNAVGKRTEIDVSLEHLEQLHERVKGSIKIAQRMTYRWDATVRDAKFYEMLARGSKATNNGFKKVWFPMRGIILKLLALLCGAITLLILWSEVTLPFRPLTEKSISVVAIMANSGWELPASVIFLFYMAYCSYWAIFQLKVFDIYVILPEISDNSSLCFGATFLSRLIMPLCFNFLLMADMANGAVDVMYGHVYRDNMDASYILGDWLNRFLPAIIVLVSLLVFVNIAQCILKLIGLEVHSPNNINSEEVRQRIEDGYRLVSNALGRPLTAIDARVLGHAASEVERTEVSTPRHNRGPPAERGDRYREYLAQRMATEGARRS</sequence>
<keyword evidence="3 7" id="KW-0812">Transmembrane</keyword>
<comment type="subcellular location">
    <subcellularLocation>
        <location evidence="1">Membrane</location>
        <topology evidence="1">Multi-pass membrane protein</topology>
    </subcellularLocation>
</comment>
<keyword evidence="4 7" id="KW-1133">Transmembrane helix</keyword>
<dbReference type="AlphaFoldDB" id="A0A3L6L707"/>
<feature type="transmembrane region" description="Helical" evidence="7">
    <location>
        <begin position="418"/>
        <end position="440"/>
    </location>
</feature>
<protein>
    <submittedName>
        <fullName evidence="8">LMBR1-like membrane protein</fullName>
    </submittedName>
</protein>
<feature type="transmembrane region" description="Helical" evidence="7">
    <location>
        <begin position="333"/>
        <end position="351"/>
    </location>
</feature>
<feature type="transmembrane region" description="Helical" evidence="7">
    <location>
        <begin position="122"/>
        <end position="144"/>
    </location>
</feature>
<evidence type="ECO:0000256" key="7">
    <source>
        <dbReference type="SAM" id="Phobius"/>
    </source>
</evidence>
<dbReference type="Proteomes" id="UP000266743">
    <property type="component" value="Chromosome 6"/>
</dbReference>
<keyword evidence="5 7" id="KW-0472">Membrane</keyword>
<evidence type="ECO:0000256" key="4">
    <source>
        <dbReference type="ARBA" id="ARBA00022989"/>
    </source>
</evidence>
<dbReference type="GO" id="GO:0016020">
    <property type="term" value="C:membrane"/>
    <property type="evidence" value="ECO:0007669"/>
    <property type="project" value="UniProtKB-SubCell"/>
</dbReference>
<evidence type="ECO:0000256" key="3">
    <source>
        <dbReference type="ARBA" id="ARBA00022692"/>
    </source>
</evidence>
<organism evidence="8 9">
    <name type="scientific">Trypanosoma brucei equiperdum</name>
    <dbReference type="NCBI Taxonomy" id="630700"/>
    <lineage>
        <taxon>Eukaryota</taxon>
        <taxon>Discoba</taxon>
        <taxon>Euglenozoa</taxon>
        <taxon>Kinetoplastea</taxon>
        <taxon>Metakinetoplastina</taxon>
        <taxon>Trypanosomatida</taxon>
        <taxon>Trypanosomatidae</taxon>
        <taxon>Trypanosoma</taxon>
    </lineage>
</organism>
<comment type="similarity">
    <text evidence="2">Belongs to the LIMR family.</text>
</comment>
<feature type="transmembrane region" description="Helical" evidence="7">
    <location>
        <begin position="164"/>
        <end position="186"/>
    </location>
</feature>
<feature type="transmembrane region" description="Helical" evidence="7">
    <location>
        <begin position="472"/>
        <end position="493"/>
    </location>
</feature>
<dbReference type="PANTHER" id="PTHR21355:SF0">
    <property type="entry name" value="G-PROTEIN COUPLED RECEPTOR-ASSOCIATED PROTEIN LMBRD2"/>
    <property type="match status" value="1"/>
</dbReference>
<evidence type="ECO:0000313" key="8">
    <source>
        <dbReference type="EMBL" id="RHW72015.1"/>
    </source>
</evidence>
<dbReference type="PANTHER" id="PTHR21355">
    <property type="entry name" value="G-PROTEIN COUPLED RECEPTOR-ASSOCIATED PROTEIN LMBRD2"/>
    <property type="match status" value="1"/>
</dbReference>
<feature type="transmembrane region" description="Helical" evidence="7">
    <location>
        <begin position="379"/>
        <end position="397"/>
    </location>
</feature>
<feature type="transmembrane region" description="Helical" evidence="7">
    <location>
        <begin position="78"/>
        <end position="101"/>
    </location>
</feature>
<name>A0A3L6L707_9TRYP</name>
<dbReference type="EMBL" id="QSBY01000006">
    <property type="protein sequence ID" value="RHW72015.1"/>
    <property type="molecule type" value="Genomic_DNA"/>
</dbReference>
<dbReference type="InterPro" id="IPR006876">
    <property type="entry name" value="LMBR1-like_membr_prot"/>
</dbReference>
<accession>A0A3L6L707</accession>
<dbReference type="InterPro" id="IPR051584">
    <property type="entry name" value="GPCR-associated_LMBR1"/>
</dbReference>
<evidence type="ECO:0000256" key="6">
    <source>
        <dbReference type="SAM" id="MobiDB-lite"/>
    </source>
</evidence>
<evidence type="ECO:0000256" key="1">
    <source>
        <dbReference type="ARBA" id="ARBA00004141"/>
    </source>
</evidence>
<proteinExistence type="inferred from homology"/>
<feature type="transmembrane region" description="Helical" evidence="7">
    <location>
        <begin position="6"/>
        <end position="25"/>
    </location>
</feature>
<feature type="transmembrane region" description="Helical" evidence="7">
    <location>
        <begin position="37"/>
        <end position="58"/>
    </location>
</feature>
<evidence type="ECO:0000256" key="5">
    <source>
        <dbReference type="ARBA" id="ARBA00023136"/>
    </source>
</evidence>